<sequence>MKKLLAILMASAMVLTVAGCGGGGNSSSTGSESSSTPEGGEEVKFSSAMVTDVGGVNDQSFNQSAWEGLQTAQKDMGIEVKYIESKQEAEYGPNLEILADEGHDLIWGVGFMLQSAVMDAAAKNPDTMYALVDSDFGADAPKNTIGVLFRAQEPSFLVGYIAGKVTETGKVGFVGGVKGEVIDQFEYGFRAGVAYAAKELGKEITVDVQYANSFGDSGLGKSIAQKMYAEGCDIVFHAAGNVGVGVIEAAKENDKWVIGVDQDQNHLAPDNVLTSAMKMVGKAMNIVIQDMIDGKDLGGQTLVFGIKEGCAGIAPTSEKNVPEDVLADTIVLEEKIVSEEIVPPYSEDTFNAFIESLAK</sequence>
<dbReference type="InterPro" id="IPR050957">
    <property type="entry name" value="BMP_lipoprotein"/>
</dbReference>
<evidence type="ECO:0000259" key="9">
    <source>
        <dbReference type="Pfam" id="PF02608"/>
    </source>
</evidence>
<name>A0A6N2QVU8_9FIRM</name>
<evidence type="ECO:0000256" key="1">
    <source>
        <dbReference type="ARBA" id="ARBA00004193"/>
    </source>
</evidence>
<dbReference type="SUPFAM" id="SSF53822">
    <property type="entry name" value="Periplasmic binding protein-like I"/>
    <property type="match status" value="1"/>
</dbReference>
<feature type="compositionally biased region" description="Low complexity" evidence="7">
    <location>
        <begin position="26"/>
        <end position="38"/>
    </location>
</feature>
<keyword evidence="3" id="KW-1003">Cell membrane</keyword>
<accession>A0A6N2QVU8</accession>
<protein>
    <submittedName>
        <fullName evidence="10">Membrane lipoprotein TmpC</fullName>
    </submittedName>
</protein>
<feature type="domain" description="ABC transporter substrate-binding protein PnrA-like" evidence="9">
    <location>
        <begin position="46"/>
        <end position="345"/>
    </location>
</feature>
<feature type="region of interest" description="Disordered" evidence="7">
    <location>
        <begin position="23"/>
        <end position="42"/>
    </location>
</feature>
<dbReference type="PROSITE" id="PS51257">
    <property type="entry name" value="PROKAR_LIPOPROTEIN"/>
    <property type="match status" value="1"/>
</dbReference>
<dbReference type="AlphaFoldDB" id="A0A6N2QVU8"/>
<dbReference type="GO" id="GO:0005886">
    <property type="term" value="C:plasma membrane"/>
    <property type="evidence" value="ECO:0007669"/>
    <property type="project" value="UniProtKB-SubCell"/>
</dbReference>
<gene>
    <name evidence="10" type="primary">tmpC_1</name>
    <name evidence="10" type="ORF">AULFYP135_00042</name>
</gene>
<evidence type="ECO:0000256" key="4">
    <source>
        <dbReference type="ARBA" id="ARBA00022729"/>
    </source>
</evidence>
<comment type="subcellular location">
    <subcellularLocation>
        <location evidence="1">Cell membrane</location>
        <topology evidence="1">Lipid-anchor</topology>
    </subcellularLocation>
</comment>
<dbReference type="Pfam" id="PF02608">
    <property type="entry name" value="Bmp"/>
    <property type="match status" value="1"/>
</dbReference>
<evidence type="ECO:0000256" key="8">
    <source>
        <dbReference type="SAM" id="SignalP"/>
    </source>
</evidence>
<dbReference type="InterPro" id="IPR028082">
    <property type="entry name" value="Peripla_BP_I"/>
</dbReference>
<feature type="chain" id="PRO_5039542374" evidence="8">
    <location>
        <begin position="19"/>
        <end position="359"/>
    </location>
</feature>
<evidence type="ECO:0000256" key="7">
    <source>
        <dbReference type="SAM" id="MobiDB-lite"/>
    </source>
</evidence>
<evidence type="ECO:0000256" key="5">
    <source>
        <dbReference type="ARBA" id="ARBA00023136"/>
    </source>
</evidence>
<evidence type="ECO:0000256" key="6">
    <source>
        <dbReference type="ARBA" id="ARBA00023288"/>
    </source>
</evidence>
<dbReference type="EMBL" id="CACRSL010000003">
    <property type="protein sequence ID" value="VYS72626.1"/>
    <property type="molecule type" value="Genomic_DNA"/>
</dbReference>
<keyword evidence="6 10" id="KW-0449">Lipoprotein</keyword>
<dbReference type="PANTHER" id="PTHR34296:SF2">
    <property type="entry name" value="ABC TRANSPORTER GUANOSINE-BINDING PROTEIN NUPN"/>
    <property type="match status" value="1"/>
</dbReference>
<organism evidence="10">
    <name type="scientific">uncultured Anaerotruncus sp</name>
    <dbReference type="NCBI Taxonomy" id="905011"/>
    <lineage>
        <taxon>Bacteria</taxon>
        <taxon>Bacillati</taxon>
        <taxon>Bacillota</taxon>
        <taxon>Clostridia</taxon>
        <taxon>Eubacteriales</taxon>
        <taxon>Oscillospiraceae</taxon>
        <taxon>Anaerotruncus</taxon>
        <taxon>environmental samples</taxon>
    </lineage>
</organism>
<evidence type="ECO:0000256" key="2">
    <source>
        <dbReference type="ARBA" id="ARBA00008610"/>
    </source>
</evidence>
<keyword evidence="5" id="KW-0472">Membrane</keyword>
<keyword evidence="4 8" id="KW-0732">Signal</keyword>
<dbReference type="InterPro" id="IPR003760">
    <property type="entry name" value="PnrA-like"/>
</dbReference>
<evidence type="ECO:0000256" key="3">
    <source>
        <dbReference type="ARBA" id="ARBA00022475"/>
    </source>
</evidence>
<dbReference type="Gene3D" id="3.40.50.2300">
    <property type="match status" value="2"/>
</dbReference>
<feature type="signal peptide" evidence="8">
    <location>
        <begin position="1"/>
        <end position="18"/>
    </location>
</feature>
<proteinExistence type="inferred from homology"/>
<dbReference type="PANTHER" id="PTHR34296">
    <property type="entry name" value="TRANSCRIPTIONAL ACTIVATOR PROTEIN MED"/>
    <property type="match status" value="1"/>
</dbReference>
<dbReference type="CDD" id="cd06354">
    <property type="entry name" value="PBP1_PrnA-like"/>
    <property type="match status" value="1"/>
</dbReference>
<reference evidence="10" key="1">
    <citation type="submission" date="2019-11" db="EMBL/GenBank/DDBJ databases">
        <authorList>
            <person name="Feng L."/>
        </authorList>
    </citation>
    <scope>NUCLEOTIDE SEQUENCE</scope>
    <source>
        <strain evidence="10">AundefinedLFYP135</strain>
    </source>
</reference>
<evidence type="ECO:0000313" key="10">
    <source>
        <dbReference type="EMBL" id="VYS72626.1"/>
    </source>
</evidence>
<comment type="similarity">
    <text evidence="2">Belongs to the BMP lipoprotein family.</text>
</comment>